<accession>A0A1I2RKI9</accession>
<dbReference type="Pfam" id="PF01910">
    <property type="entry name" value="Thiamine_BP"/>
    <property type="match status" value="1"/>
</dbReference>
<dbReference type="AlphaFoldDB" id="A0A1I2RKI9"/>
<dbReference type="PANTHER" id="PTHR33777">
    <property type="entry name" value="UPF0045 PROTEIN ECM15"/>
    <property type="match status" value="1"/>
</dbReference>
<dbReference type="InterPro" id="IPR002767">
    <property type="entry name" value="Thiamine_BP"/>
</dbReference>
<feature type="domain" description="Thiamine-binding protein" evidence="2">
    <location>
        <begin position="6"/>
        <end position="95"/>
    </location>
</feature>
<reference evidence="3 4" key="1">
    <citation type="submission" date="2016-10" db="EMBL/GenBank/DDBJ databases">
        <authorList>
            <person name="de Groot N.N."/>
        </authorList>
    </citation>
    <scope>NUCLEOTIDE SEQUENCE [LARGE SCALE GENOMIC DNA]</scope>
    <source>
        <strain evidence="3 4">DSM 44945</strain>
    </source>
</reference>
<evidence type="ECO:0000259" key="2">
    <source>
        <dbReference type="Pfam" id="PF01910"/>
    </source>
</evidence>
<name>A0A1I2RKI9_9BACL</name>
<dbReference type="GO" id="GO:0005829">
    <property type="term" value="C:cytosol"/>
    <property type="evidence" value="ECO:0007669"/>
    <property type="project" value="TreeGrafter"/>
</dbReference>
<comment type="similarity">
    <text evidence="1">Belongs to the UPF0045 family.</text>
</comment>
<proteinExistence type="inferred from homology"/>
<dbReference type="RefSeq" id="WP_092040305.1">
    <property type="nucleotide sequence ID" value="NZ_FOOK01000030.1"/>
</dbReference>
<gene>
    <name evidence="3" type="ORF">SAMN04488025_1305</name>
</gene>
<dbReference type="NCBIfam" id="TIGR00106">
    <property type="entry name" value="MTH1187 family thiamine-binding protein"/>
    <property type="match status" value="1"/>
</dbReference>
<dbReference type="InterPro" id="IPR051614">
    <property type="entry name" value="UPF0045_domain"/>
</dbReference>
<dbReference type="OrthoDB" id="5886358at2"/>
<evidence type="ECO:0000313" key="4">
    <source>
        <dbReference type="Proteomes" id="UP000198661"/>
    </source>
</evidence>
<dbReference type="Proteomes" id="UP000198661">
    <property type="component" value="Unassembled WGS sequence"/>
</dbReference>
<protein>
    <submittedName>
        <fullName evidence="3">Uncharacterized protein, MTH1187 family</fullName>
    </submittedName>
</protein>
<dbReference type="STRING" id="201973.SAMN04488025_1305"/>
<organism evidence="3 4">
    <name type="scientific">Planifilum fulgidum</name>
    <dbReference type="NCBI Taxonomy" id="201973"/>
    <lineage>
        <taxon>Bacteria</taxon>
        <taxon>Bacillati</taxon>
        <taxon>Bacillota</taxon>
        <taxon>Bacilli</taxon>
        <taxon>Bacillales</taxon>
        <taxon>Thermoactinomycetaceae</taxon>
        <taxon>Planifilum</taxon>
    </lineage>
</organism>
<dbReference type="Gene3D" id="3.30.70.930">
    <property type="match status" value="1"/>
</dbReference>
<dbReference type="EMBL" id="FOOK01000030">
    <property type="protein sequence ID" value="SFG38286.1"/>
    <property type="molecule type" value="Genomic_DNA"/>
</dbReference>
<sequence>MANANVSLQILPRGKTDEEIYALVDKAIDVIRESGVRYEVGPLDTTMEGDYDELMDVVKRAQEAVIAAGSDRVISIVKIDYKPSGLNWDEKVGKYRKG</sequence>
<dbReference type="InterPro" id="IPR029756">
    <property type="entry name" value="MTH1187/YkoF-like"/>
</dbReference>
<keyword evidence="4" id="KW-1185">Reference proteome</keyword>
<evidence type="ECO:0000313" key="3">
    <source>
        <dbReference type="EMBL" id="SFG38286.1"/>
    </source>
</evidence>
<dbReference type="SUPFAM" id="SSF89957">
    <property type="entry name" value="MTH1187/YkoF-like"/>
    <property type="match status" value="1"/>
</dbReference>
<dbReference type="PANTHER" id="PTHR33777:SF1">
    <property type="entry name" value="UPF0045 PROTEIN ECM15"/>
    <property type="match status" value="1"/>
</dbReference>
<evidence type="ECO:0000256" key="1">
    <source>
        <dbReference type="ARBA" id="ARBA00010272"/>
    </source>
</evidence>